<feature type="transmembrane region" description="Helical" evidence="7">
    <location>
        <begin position="102"/>
        <end position="123"/>
    </location>
</feature>
<comment type="subcellular location">
    <subcellularLocation>
        <location evidence="1">Membrane</location>
        <topology evidence="1">Multi-pass membrane protein</topology>
    </subcellularLocation>
</comment>
<comment type="similarity">
    <text evidence="2">Belongs to the bacterial sugar transferase family.</text>
</comment>
<keyword evidence="3 9" id="KW-0808">Transferase</keyword>
<name>A0A7T7M9G3_9ACTO</name>
<evidence type="ECO:0000256" key="4">
    <source>
        <dbReference type="ARBA" id="ARBA00022692"/>
    </source>
</evidence>
<dbReference type="Pfam" id="PF13727">
    <property type="entry name" value="CoA_binding_3"/>
    <property type="match status" value="1"/>
</dbReference>
<dbReference type="RefSeq" id="WP_200275444.1">
    <property type="nucleotide sequence ID" value="NZ_CP066802.1"/>
</dbReference>
<reference evidence="9 10" key="1">
    <citation type="submission" date="2020-12" db="EMBL/GenBank/DDBJ databases">
        <authorList>
            <person name="Zhou J."/>
        </authorList>
    </citation>
    <scope>NUCLEOTIDE SEQUENCE [LARGE SCALE GENOMIC DNA]</scope>
    <source>
        <strain evidence="9 10">CCUG 61299</strain>
    </source>
</reference>
<keyword evidence="5 7" id="KW-1133">Transmembrane helix</keyword>
<dbReference type="EMBL" id="CP066802">
    <property type="protein sequence ID" value="QQM67129.1"/>
    <property type="molecule type" value="Genomic_DNA"/>
</dbReference>
<dbReference type="Pfam" id="PF02397">
    <property type="entry name" value="Bac_transf"/>
    <property type="match status" value="1"/>
</dbReference>
<dbReference type="InterPro" id="IPR003362">
    <property type="entry name" value="Bact_transf"/>
</dbReference>
<organism evidence="9 10">
    <name type="scientific">Actinomyces weissii</name>
    <dbReference type="NCBI Taxonomy" id="675090"/>
    <lineage>
        <taxon>Bacteria</taxon>
        <taxon>Bacillati</taxon>
        <taxon>Actinomycetota</taxon>
        <taxon>Actinomycetes</taxon>
        <taxon>Actinomycetales</taxon>
        <taxon>Actinomycetaceae</taxon>
        <taxon>Actinomyces</taxon>
    </lineage>
</organism>
<evidence type="ECO:0000313" key="10">
    <source>
        <dbReference type="Proteomes" id="UP000595895"/>
    </source>
</evidence>
<dbReference type="InterPro" id="IPR017475">
    <property type="entry name" value="EPS_sugar_tfrase"/>
</dbReference>
<gene>
    <name evidence="9" type="ORF">JG540_08870</name>
</gene>
<dbReference type="GO" id="GO:0016020">
    <property type="term" value="C:membrane"/>
    <property type="evidence" value="ECO:0007669"/>
    <property type="project" value="UniProtKB-SubCell"/>
</dbReference>
<evidence type="ECO:0000256" key="6">
    <source>
        <dbReference type="ARBA" id="ARBA00023136"/>
    </source>
</evidence>
<protein>
    <submittedName>
        <fullName evidence="9">Sugar transferase</fullName>
    </submittedName>
</protein>
<evidence type="ECO:0000256" key="5">
    <source>
        <dbReference type="ARBA" id="ARBA00022989"/>
    </source>
</evidence>
<keyword evidence="10" id="KW-1185">Reference proteome</keyword>
<keyword evidence="6 7" id="KW-0472">Membrane</keyword>
<evidence type="ECO:0000259" key="8">
    <source>
        <dbReference type="Pfam" id="PF02397"/>
    </source>
</evidence>
<feature type="transmembrane region" description="Helical" evidence="7">
    <location>
        <begin position="296"/>
        <end position="320"/>
    </location>
</feature>
<evidence type="ECO:0000256" key="7">
    <source>
        <dbReference type="SAM" id="Phobius"/>
    </source>
</evidence>
<dbReference type="AlphaFoldDB" id="A0A7T7M9G3"/>
<feature type="domain" description="Bacterial sugar transferase" evidence="8">
    <location>
        <begin position="294"/>
        <end position="485"/>
    </location>
</feature>
<keyword evidence="4 7" id="KW-0812">Transmembrane</keyword>
<dbReference type="GO" id="GO:0016780">
    <property type="term" value="F:phosphotransferase activity, for other substituted phosphate groups"/>
    <property type="evidence" value="ECO:0007669"/>
    <property type="project" value="TreeGrafter"/>
</dbReference>
<evidence type="ECO:0000256" key="3">
    <source>
        <dbReference type="ARBA" id="ARBA00022679"/>
    </source>
</evidence>
<evidence type="ECO:0000313" key="9">
    <source>
        <dbReference type="EMBL" id="QQM67129.1"/>
    </source>
</evidence>
<proteinExistence type="inferred from homology"/>
<dbReference type="PANTHER" id="PTHR30576:SF10">
    <property type="entry name" value="SLL5057 PROTEIN"/>
    <property type="match status" value="1"/>
</dbReference>
<feature type="transmembrane region" description="Helical" evidence="7">
    <location>
        <begin position="70"/>
        <end position="90"/>
    </location>
</feature>
<accession>A0A7T7M9G3</accession>
<feature type="transmembrane region" description="Helical" evidence="7">
    <location>
        <begin position="129"/>
        <end position="150"/>
    </location>
</feature>
<evidence type="ECO:0000256" key="1">
    <source>
        <dbReference type="ARBA" id="ARBA00004141"/>
    </source>
</evidence>
<dbReference type="Proteomes" id="UP000595895">
    <property type="component" value="Chromosome"/>
</dbReference>
<dbReference type="NCBIfam" id="TIGR03025">
    <property type="entry name" value="EPS_sugtrans"/>
    <property type="match status" value="1"/>
</dbReference>
<sequence length="491" mass="52305">MSLLLAPLPAKASAASTDECARTTARANVHVRRPWTSYRRILRACMVSQDLLLSASTAAAVAALTEPSQAPWLLSTNILLVVIAACSGALSEQVLAEAASGWRRVLAALPTTVLVTLLAAQVAGLSVPLRATLLSAPLGTAAMILGRAALKAYLRHTRLDGHGLRRALVVVGTGADPVLRGLRQHPGDGFLLVGAVPSTCSPEASTRMPRCLGSINELHEIVQENKVDVVLLVGAVHPEDQVKVLRGIEGTRARFVMMPGLTAVSSQRIRVLPSAAGWTGAVEVDQRRQRSLAKRAVDLGVGSLLTLVALPIIAVAGVLVRLTDGGPMFYTQTRVGKDGQPFKMFKLRSMYVDADARRASVIAARAGSGQGNEVLFKSADDPRITPVGKVLRRLSIDELPQIFNVLLGDMSLIGPRPALPEEVATYDAEARRRLLVRPGMTGLWQVSGRSDLSWERSVAIDQYYVDNSSSLLDVHIAAATFRAVLGGKGAY</sequence>
<dbReference type="KEGG" id="awe:JG540_08870"/>
<dbReference type="PANTHER" id="PTHR30576">
    <property type="entry name" value="COLANIC BIOSYNTHESIS UDP-GLUCOSE LIPID CARRIER TRANSFERASE"/>
    <property type="match status" value="1"/>
</dbReference>
<evidence type="ECO:0000256" key="2">
    <source>
        <dbReference type="ARBA" id="ARBA00006464"/>
    </source>
</evidence>